<evidence type="ECO:0000313" key="2">
    <source>
        <dbReference type="Proteomes" id="UP000253606"/>
    </source>
</evidence>
<sequence>MGPAPKRQGVLSWWGPKEVCAVFFAAVRKLLLGGTETP</sequence>
<accession>A0A2Z5FSY7</accession>
<name>A0A2Z5FSY7_9BACT</name>
<protein>
    <submittedName>
        <fullName evidence="1">Uncharacterized protein</fullName>
    </submittedName>
</protein>
<dbReference type="Proteomes" id="UP000253606">
    <property type="component" value="Chromosome"/>
</dbReference>
<dbReference type="AlphaFoldDB" id="A0A2Z5FSY7"/>
<reference evidence="1 2" key="1">
    <citation type="journal article" date="2018" name="Front. Microbiol.">
        <title>Hydrolytic Capabilities as a Key to Environmental Success: Chitinolytic and Cellulolytic Acidobacteria From Acidic Sub-arctic Soils and Boreal Peatlands.</title>
        <authorList>
            <person name="Belova S.E."/>
            <person name="Ravin N.V."/>
            <person name="Pankratov T.A."/>
            <person name="Rakitin A.L."/>
            <person name="Ivanova A.A."/>
            <person name="Beletsky A.V."/>
            <person name="Mardanov A.V."/>
            <person name="Sinninghe Damste J.S."/>
            <person name="Dedysh S.N."/>
        </authorList>
    </citation>
    <scope>NUCLEOTIDE SEQUENCE [LARGE SCALE GENOMIC DNA]</scope>
    <source>
        <strain evidence="1 2">SBC82</strain>
    </source>
</reference>
<evidence type="ECO:0000313" key="1">
    <source>
        <dbReference type="EMBL" id="AXC09882.1"/>
    </source>
</evidence>
<organism evidence="1 2">
    <name type="scientific">Acidisarcina polymorpha</name>
    <dbReference type="NCBI Taxonomy" id="2211140"/>
    <lineage>
        <taxon>Bacteria</taxon>
        <taxon>Pseudomonadati</taxon>
        <taxon>Acidobacteriota</taxon>
        <taxon>Terriglobia</taxon>
        <taxon>Terriglobales</taxon>
        <taxon>Acidobacteriaceae</taxon>
        <taxon>Acidisarcina</taxon>
    </lineage>
</organism>
<gene>
    <name evidence="1" type="ORF">ACPOL_0507</name>
</gene>
<dbReference type="EMBL" id="CP030840">
    <property type="protein sequence ID" value="AXC09882.1"/>
    <property type="molecule type" value="Genomic_DNA"/>
</dbReference>
<proteinExistence type="predicted"/>
<keyword evidence="2" id="KW-1185">Reference proteome</keyword>
<dbReference type="KEGG" id="abas:ACPOL_0507"/>